<proteinExistence type="predicted"/>
<feature type="coiled-coil region" evidence="1">
    <location>
        <begin position="551"/>
        <end position="578"/>
    </location>
</feature>
<reference evidence="3 4" key="1">
    <citation type="journal article" date="2016" name="Nat. Commun.">
        <title>Ectomycorrhizal ecology is imprinted in the genome of the dominant symbiotic fungus Cenococcum geophilum.</title>
        <authorList>
            <consortium name="DOE Joint Genome Institute"/>
            <person name="Peter M."/>
            <person name="Kohler A."/>
            <person name="Ohm R.A."/>
            <person name="Kuo A."/>
            <person name="Krutzmann J."/>
            <person name="Morin E."/>
            <person name="Arend M."/>
            <person name="Barry K.W."/>
            <person name="Binder M."/>
            <person name="Choi C."/>
            <person name="Clum A."/>
            <person name="Copeland A."/>
            <person name="Grisel N."/>
            <person name="Haridas S."/>
            <person name="Kipfer T."/>
            <person name="LaButti K."/>
            <person name="Lindquist E."/>
            <person name="Lipzen A."/>
            <person name="Maire R."/>
            <person name="Meier B."/>
            <person name="Mihaltcheva S."/>
            <person name="Molinier V."/>
            <person name="Murat C."/>
            <person name="Poggeler S."/>
            <person name="Quandt C.A."/>
            <person name="Sperisen C."/>
            <person name="Tritt A."/>
            <person name="Tisserant E."/>
            <person name="Crous P.W."/>
            <person name="Henrissat B."/>
            <person name="Nehls U."/>
            <person name="Egli S."/>
            <person name="Spatafora J.W."/>
            <person name="Grigoriev I.V."/>
            <person name="Martin F.M."/>
        </authorList>
    </citation>
    <scope>NUCLEOTIDE SEQUENCE [LARGE SCALE GENOMIC DNA]</scope>
    <source>
        <strain evidence="3 4">CBS 207.34</strain>
    </source>
</reference>
<dbReference type="Proteomes" id="UP000250140">
    <property type="component" value="Unassembled WGS sequence"/>
</dbReference>
<evidence type="ECO:0000313" key="4">
    <source>
        <dbReference type="Proteomes" id="UP000250140"/>
    </source>
</evidence>
<organism evidence="3 4">
    <name type="scientific">Glonium stellatum</name>
    <dbReference type="NCBI Taxonomy" id="574774"/>
    <lineage>
        <taxon>Eukaryota</taxon>
        <taxon>Fungi</taxon>
        <taxon>Dikarya</taxon>
        <taxon>Ascomycota</taxon>
        <taxon>Pezizomycotina</taxon>
        <taxon>Dothideomycetes</taxon>
        <taxon>Pleosporomycetidae</taxon>
        <taxon>Gloniales</taxon>
        <taxon>Gloniaceae</taxon>
        <taxon>Glonium</taxon>
    </lineage>
</organism>
<accession>A0A8E2EX93</accession>
<feature type="region of interest" description="Disordered" evidence="2">
    <location>
        <begin position="782"/>
        <end position="809"/>
    </location>
</feature>
<keyword evidence="4" id="KW-1185">Reference proteome</keyword>
<name>A0A8E2EX93_9PEZI</name>
<evidence type="ECO:0000256" key="2">
    <source>
        <dbReference type="SAM" id="MobiDB-lite"/>
    </source>
</evidence>
<feature type="compositionally biased region" description="Basic and acidic residues" evidence="2">
    <location>
        <begin position="782"/>
        <end position="794"/>
    </location>
</feature>
<dbReference type="AlphaFoldDB" id="A0A8E2EX93"/>
<dbReference type="EMBL" id="KV750084">
    <property type="protein sequence ID" value="OCL06353.1"/>
    <property type="molecule type" value="Genomic_DNA"/>
</dbReference>
<gene>
    <name evidence="3" type="ORF">AOQ84DRAFT_321546</name>
</gene>
<protein>
    <submittedName>
        <fullName evidence="3">Uncharacterized protein</fullName>
    </submittedName>
</protein>
<feature type="non-terminal residue" evidence="3">
    <location>
        <position position="1112"/>
    </location>
</feature>
<dbReference type="OrthoDB" id="3029913at2759"/>
<evidence type="ECO:0000256" key="1">
    <source>
        <dbReference type="SAM" id="Coils"/>
    </source>
</evidence>
<sequence>MSIAVVSPRDLVLRHGKNTAKPVAPKDIQAKPDIGHGNQQLNSFYRPCLTAGSYSIDVRQDIAKKTDGTDPLDSKTSRKKFTVIAPQYFLPPGSINSVYPPNGHAAPHVTLPHVVLNDAQLPWERVGSEKELIGGGDALKKNRTPWLAVLVFTHDEIALSTDVISKLSDILRPLKPTEAVPKPIEATPTSAINVNIAELVAKISGNDTFSTPLTFNKDIDDPTNTLGDVVFLKKGLLQGLLRTYNEKGEADPAQSQHDVSRYRWLSHVRHVDTTGMAEAGSTTGLLGERDSLFSVVISHRTGPLKVEQPTPVIAHLVSIEGLEGMPYPFKTEYIALSSLHSWTYTSLPPNSMTVHHAFHVVGNSKALLRAPVTEDKLKALREQGKAGENVANRLVDGYSLARYRTQAGDLTAAFYRGPLTPTNVPYPLRSDWGDPSTHSTDRQIFDRQVGMMDISYSAAWQLGKTLALADRSFTVALARVRKQIQDAGVEEKKKDEMQKNTLFQTKIATVKSLVKTMKVLETLPHSDALLQSDVANRWQSQAPPRLDISFQALGEDEKKKLQDQLNRAAEKVSGTTDNPSVPYDEFNTPYSTDWMAVLKWILDRMYLAGIPPHYWISDPSHLPQETIRFFAIDRNWTDALIDGALSLANHLERSDDRVRRAIQHAIRQYLDTPSKGLKQKPPVPQFGFLLRSELVTKFPDMVITTDPVSSSKPEDDQQKPILIRHELLDTNVMLCLFDRPPDGQSFKSVTLGQPPHQQSFSIGSELNSTRLKIDIKGVYTGEVKDQPKGNDRTRGLPSDDLEWTKDETPTADRPPIFFWGSDDSDMRFMLTHNFANLLHGKVREGMNKDGAVKYAEPDPSASLVAYQLNDPNWQLKIVFQEDPKVIPVASLSTPPPEVAPRMVAKSDAIQQARIASMTAPKQPRPPKQTLLSTGEFVRSEPLRLDHPPPNAFVVPTTNSPSLPATDPEYKFRVFSLDSSTPDEFLKPSNTAQDLIFSITLTNNPASFELEYISILIPFSGIDDNNPERLMEDYRGSGGFMITNLRFNVVCSFIKEDAIKLGKRSLKIDLLPRTHRKRVLVSRCADLTFLLASVVVADVQVYKELKLPVTIKY</sequence>
<keyword evidence="1" id="KW-0175">Coiled coil</keyword>
<evidence type="ECO:0000313" key="3">
    <source>
        <dbReference type="EMBL" id="OCL06353.1"/>
    </source>
</evidence>